<feature type="region of interest" description="Disordered" evidence="1">
    <location>
        <begin position="135"/>
        <end position="154"/>
    </location>
</feature>
<feature type="region of interest" description="Disordered" evidence="1">
    <location>
        <begin position="103"/>
        <end position="128"/>
    </location>
</feature>
<sequence length="401" mass="45449">MQVTMTYSSEMSLSMPPILKGTAPGVAKQQYRRQQRQHPKSQPFDPEDLRRRLYVVIAEREAQNEKRQRQRVDAMPAKWAQVERERDMQHLYIESLASKNTTWPAPDMTAPTRRLAPQPKLRSQTSRHNKLRCRTSFFGPSESTDADVDTDTSPSTYRHIPEQAAAQFSRTTTSAGMQSDKSLVHSLSKAALRFYVEGASSADRQAIESSITPGKQRSILQRTRAQHERQHVRNQFQDQIESVPWRRPSKSGSSGGEGTIVEEECISALADLHLHTYREQSSVDDRRFSNDDMLVDASTANEHRVDWSQSDELLPHEKKGAKLPPLLRKTSSILTLKNRLGQHLRRNSADKGNNKIRIVTIQEDCDEQAEADADDGSTPMSPNSGSSRSGRPGIWGRLRRR</sequence>
<feature type="region of interest" description="Disordered" evidence="1">
    <location>
        <begin position="363"/>
        <end position="401"/>
    </location>
</feature>
<organism evidence="2 3">
    <name type="scientific">Xylaria flabelliformis</name>
    <dbReference type="NCBI Taxonomy" id="2512241"/>
    <lineage>
        <taxon>Eukaryota</taxon>
        <taxon>Fungi</taxon>
        <taxon>Dikarya</taxon>
        <taxon>Ascomycota</taxon>
        <taxon>Pezizomycotina</taxon>
        <taxon>Sordariomycetes</taxon>
        <taxon>Xylariomycetidae</taxon>
        <taxon>Xylariales</taxon>
        <taxon>Xylariaceae</taxon>
        <taxon>Xylaria</taxon>
    </lineage>
</organism>
<feature type="compositionally biased region" description="Basic residues" evidence="1">
    <location>
        <begin position="30"/>
        <end position="39"/>
    </location>
</feature>
<feature type="compositionally biased region" description="Polar residues" evidence="1">
    <location>
        <begin position="1"/>
        <end position="12"/>
    </location>
</feature>
<protein>
    <submittedName>
        <fullName evidence="2">Uncharacterized protein</fullName>
    </submittedName>
</protein>
<evidence type="ECO:0000313" key="2">
    <source>
        <dbReference type="EMBL" id="TRX92189.1"/>
    </source>
</evidence>
<dbReference type="OrthoDB" id="5204927at2759"/>
<evidence type="ECO:0000256" key="1">
    <source>
        <dbReference type="SAM" id="MobiDB-lite"/>
    </source>
</evidence>
<comment type="caution">
    <text evidence="2">The sequence shown here is derived from an EMBL/GenBank/DDBJ whole genome shotgun (WGS) entry which is preliminary data.</text>
</comment>
<evidence type="ECO:0000313" key="3">
    <source>
        <dbReference type="Proteomes" id="UP000319160"/>
    </source>
</evidence>
<dbReference type="EMBL" id="VFLP01000038">
    <property type="protein sequence ID" value="TRX92189.1"/>
    <property type="molecule type" value="Genomic_DNA"/>
</dbReference>
<feature type="region of interest" description="Disordered" evidence="1">
    <location>
        <begin position="203"/>
        <end position="258"/>
    </location>
</feature>
<accession>A0A553HW51</accession>
<name>A0A553HW51_9PEZI</name>
<keyword evidence="3" id="KW-1185">Reference proteome</keyword>
<proteinExistence type="predicted"/>
<feature type="compositionally biased region" description="Low complexity" evidence="1">
    <location>
        <begin position="376"/>
        <end position="401"/>
    </location>
</feature>
<feature type="region of interest" description="Disordered" evidence="1">
    <location>
        <begin position="1"/>
        <end position="48"/>
    </location>
</feature>
<dbReference type="Proteomes" id="UP000319160">
    <property type="component" value="Unassembled WGS sequence"/>
</dbReference>
<dbReference type="STRING" id="2512241.A0A553HW51"/>
<reference evidence="3" key="1">
    <citation type="submission" date="2019-06" db="EMBL/GenBank/DDBJ databases">
        <title>Draft genome sequence of the griseofulvin-producing fungus Xylaria cubensis strain G536.</title>
        <authorList>
            <person name="Mead M.E."/>
            <person name="Raja H.A."/>
            <person name="Steenwyk J.L."/>
            <person name="Knowles S.L."/>
            <person name="Oberlies N.H."/>
            <person name="Rokas A."/>
        </authorList>
    </citation>
    <scope>NUCLEOTIDE SEQUENCE [LARGE SCALE GENOMIC DNA]</scope>
    <source>
        <strain evidence="3">G536</strain>
    </source>
</reference>
<feature type="compositionally biased region" description="Acidic residues" evidence="1">
    <location>
        <begin position="363"/>
        <end position="375"/>
    </location>
</feature>
<dbReference type="AlphaFoldDB" id="A0A553HW51"/>
<feature type="compositionally biased region" description="Polar residues" evidence="1">
    <location>
        <begin position="207"/>
        <end position="223"/>
    </location>
</feature>
<gene>
    <name evidence="2" type="ORF">FHL15_006804</name>
</gene>